<feature type="compositionally biased region" description="Polar residues" evidence="1">
    <location>
        <begin position="133"/>
        <end position="149"/>
    </location>
</feature>
<proteinExistence type="predicted"/>
<reference evidence="2 3" key="1">
    <citation type="submission" date="2019-07" db="EMBL/GenBank/DDBJ databases">
        <title>Ln-dependent methylotrophs.</title>
        <authorList>
            <person name="Tani A."/>
        </authorList>
    </citation>
    <scope>NUCLEOTIDE SEQUENCE [LARGE SCALE GENOMIC DNA]</scope>
    <source>
        <strain evidence="2 3">SM12</strain>
    </source>
</reference>
<evidence type="ECO:0008006" key="4">
    <source>
        <dbReference type="Google" id="ProtNLM"/>
    </source>
</evidence>
<organism evidence="2 3">
    <name type="scientific">Rhizobium straminoryzae</name>
    <dbReference type="NCBI Taxonomy" id="1387186"/>
    <lineage>
        <taxon>Bacteria</taxon>
        <taxon>Pseudomonadati</taxon>
        <taxon>Pseudomonadota</taxon>
        <taxon>Alphaproteobacteria</taxon>
        <taxon>Hyphomicrobiales</taxon>
        <taxon>Rhizobiaceae</taxon>
        <taxon>Rhizobium/Agrobacterium group</taxon>
        <taxon>Rhizobium</taxon>
    </lineage>
</organism>
<protein>
    <recommendedName>
        <fullName evidence="4">DUF2059 domain-containing protein</fullName>
    </recommendedName>
</protein>
<sequence>MVALSRKSLARMLHLRFLAPTVAVALGTFLFSSGLAETKASADQSLLQIEAVGPRLASMPSLVASVARAAAKDGVPHIPDVQPALQAAAASAFNPEAMNHDISAALAKTAGTDVETSALAKAAQALIKARTSTVAQTDEASGIPSTPRQTEGHDPQGGERVGQLVEAMASPELAAETAFTEQVMYAALEILTNSTTQQLAALPLSDLQAQTRTTLETLRARNTNEKPVAKDVAQAQEKNRLAAALATLAPEDLGTLSTFYASEDGKAKRDALVAAYRKAADKANIKLLNAYLQQLVTQSKAKAEPQRN</sequence>
<gene>
    <name evidence="2" type="ORF">FNA46_05195</name>
</gene>
<dbReference type="EMBL" id="VJMG01000010">
    <property type="protein sequence ID" value="TRL41332.1"/>
    <property type="molecule type" value="Genomic_DNA"/>
</dbReference>
<accession>A0A549TFN2</accession>
<dbReference type="Proteomes" id="UP000316801">
    <property type="component" value="Unassembled WGS sequence"/>
</dbReference>
<evidence type="ECO:0000256" key="1">
    <source>
        <dbReference type="SAM" id="MobiDB-lite"/>
    </source>
</evidence>
<comment type="caution">
    <text evidence="2">The sequence shown here is derived from an EMBL/GenBank/DDBJ whole genome shotgun (WGS) entry which is preliminary data.</text>
</comment>
<keyword evidence="3" id="KW-1185">Reference proteome</keyword>
<feature type="region of interest" description="Disordered" evidence="1">
    <location>
        <begin position="133"/>
        <end position="159"/>
    </location>
</feature>
<evidence type="ECO:0000313" key="3">
    <source>
        <dbReference type="Proteomes" id="UP000316801"/>
    </source>
</evidence>
<name>A0A549TFN2_9HYPH</name>
<dbReference type="RefSeq" id="WP_143124033.1">
    <property type="nucleotide sequence ID" value="NZ_VJMG01000010.1"/>
</dbReference>
<evidence type="ECO:0000313" key="2">
    <source>
        <dbReference type="EMBL" id="TRL41332.1"/>
    </source>
</evidence>
<dbReference type="AlphaFoldDB" id="A0A549TFN2"/>